<sequence length="166" mass="17999">MGDVGELLLFTFIRLDSGRTVDIEPVSPSSPAIPARHPVGEGLCRLHDDDDDDHDGDAPECVVLVEIHRCKYPLRPLLDHLDRGVSVVCNLMGENMHALVHGPQFDAPPTSSNIHFETYTAWHKPVVSCVVVVVVVRVCCCASGRAFRGVYAGHNSSTGLTNFTVG</sequence>
<evidence type="ECO:0000313" key="3">
    <source>
        <dbReference type="Proteomes" id="UP000030765"/>
    </source>
</evidence>
<dbReference type="EMBL" id="KE525331">
    <property type="protein sequence ID" value="KFB47470.1"/>
    <property type="molecule type" value="Genomic_DNA"/>
</dbReference>
<dbReference type="EnsemblMetazoa" id="ASIC015420-RA">
    <property type="protein sequence ID" value="ASIC015420-PA"/>
    <property type="gene ID" value="ASIC015420"/>
</dbReference>
<dbReference type="AlphaFoldDB" id="A0A084WB76"/>
<evidence type="ECO:0000313" key="2">
    <source>
        <dbReference type="EnsemblMetazoa" id="ASIC015420-PA"/>
    </source>
</evidence>
<accession>A0A084WB76</accession>
<protein>
    <submittedName>
        <fullName evidence="1 2">Glucocorticoid receptor DNA binding factor</fullName>
    </submittedName>
</protein>
<organism evidence="1">
    <name type="scientific">Anopheles sinensis</name>
    <name type="common">Mosquito</name>
    <dbReference type="NCBI Taxonomy" id="74873"/>
    <lineage>
        <taxon>Eukaryota</taxon>
        <taxon>Metazoa</taxon>
        <taxon>Ecdysozoa</taxon>
        <taxon>Arthropoda</taxon>
        <taxon>Hexapoda</taxon>
        <taxon>Insecta</taxon>
        <taxon>Pterygota</taxon>
        <taxon>Neoptera</taxon>
        <taxon>Endopterygota</taxon>
        <taxon>Diptera</taxon>
        <taxon>Nematocera</taxon>
        <taxon>Culicoidea</taxon>
        <taxon>Culicidae</taxon>
        <taxon>Anophelinae</taxon>
        <taxon>Anopheles</taxon>
    </lineage>
</organism>
<name>A0A084WB76_ANOSI</name>
<gene>
    <name evidence="1" type="ORF">ZHAS_00015420</name>
</gene>
<dbReference type="Proteomes" id="UP000030765">
    <property type="component" value="Unassembled WGS sequence"/>
</dbReference>
<evidence type="ECO:0000313" key="1">
    <source>
        <dbReference type="EMBL" id="KFB47470.1"/>
    </source>
</evidence>
<proteinExistence type="predicted"/>
<dbReference type="VEuPathDB" id="VectorBase:ASIC015420"/>
<reference evidence="2" key="2">
    <citation type="submission" date="2020-05" db="UniProtKB">
        <authorList>
            <consortium name="EnsemblMetazoa"/>
        </authorList>
    </citation>
    <scope>IDENTIFICATION</scope>
</reference>
<reference evidence="1 3" key="1">
    <citation type="journal article" date="2014" name="BMC Genomics">
        <title>Genome sequence of Anopheles sinensis provides insight into genetics basis of mosquito competence for malaria parasites.</title>
        <authorList>
            <person name="Zhou D."/>
            <person name="Zhang D."/>
            <person name="Ding G."/>
            <person name="Shi L."/>
            <person name="Hou Q."/>
            <person name="Ye Y."/>
            <person name="Xu Y."/>
            <person name="Zhou H."/>
            <person name="Xiong C."/>
            <person name="Li S."/>
            <person name="Yu J."/>
            <person name="Hong S."/>
            <person name="Yu X."/>
            <person name="Zou P."/>
            <person name="Chen C."/>
            <person name="Chang X."/>
            <person name="Wang W."/>
            <person name="Lv Y."/>
            <person name="Sun Y."/>
            <person name="Ma L."/>
            <person name="Shen B."/>
            <person name="Zhu C."/>
        </authorList>
    </citation>
    <scope>NUCLEOTIDE SEQUENCE [LARGE SCALE GENOMIC DNA]</scope>
</reference>
<keyword evidence="1" id="KW-0675">Receptor</keyword>
<dbReference type="EMBL" id="ATLV01022316">
    <property type="status" value="NOT_ANNOTATED_CDS"/>
    <property type="molecule type" value="Genomic_DNA"/>
</dbReference>
<keyword evidence="3" id="KW-1185">Reference proteome</keyword>